<dbReference type="InterPro" id="IPR032416">
    <property type="entry name" value="Peptidase_M24_C"/>
</dbReference>
<dbReference type="FunFam" id="3.90.230.10:FF:000007">
    <property type="entry name" value="Xaa-Pro aminopeptidase P"/>
    <property type="match status" value="1"/>
</dbReference>
<dbReference type="GO" id="GO:0005737">
    <property type="term" value="C:cytoplasm"/>
    <property type="evidence" value="ECO:0007669"/>
    <property type="project" value="UniProtKB-ARBA"/>
</dbReference>
<name>A0A6F8TZ56_9GAMM</name>
<dbReference type="SUPFAM" id="SSF55920">
    <property type="entry name" value="Creatinase/aminopeptidase"/>
    <property type="match status" value="1"/>
</dbReference>
<dbReference type="Proteomes" id="UP000502259">
    <property type="component" value="Chromosome"/>
</dbReference>
<keyword evidence="8" id="KW-0031">Aminopeptidase</keyword>
<evidence type="ECO:0000313" key="8">
    <source>
        <dbReference type="EMBL" id="BCB06472.1"/>
    </source>
</evidence>
<accession>A0A6F8TZ56</accession>
<dbReference type="Pfam" id="PF16189">
    <property type="entry name" value="Creatinase_N_2"/>
    <property type="match status" value="1"/>
</dbReference>
<protein>
    <submittedName>
        <fullName evidence="8">Xaa-Pro aminopeptidase</fullName>
    </submittedName>
</protein>
<dbReference type="Gene3D" id="3.90.230.10">
    <property type="entry name" value="Creatinase/methionine aminopeptidase superfamily"/>
    <property type="match status" value="1"/>
</dbReference>
<feature type="domain" description="Creatinase N-terminal" evidence="6">
    <location>
        <begin position="12"/>
        <end position="137"/>
    </location>
</feature>
<dbReference type="InterPro" id="IPR033740">
    <property type="entry name" value="Pept_M24B"/>
</dbReference>
<evidence type="ECO:0000259" key="6">
    <source>
        <dbReference type="Pfam" id="PF01321"/>
    </source>
</evidence>
<feature type="domain" description="Peptidase M24" evidence="5">
    <location>
        <begin position="316"/>
        <end position="531"/>
    </location>
</feature>
<dbReference type="InterPro" id="IPR050422">
    <property type="entry name" value="X-Pro_aminopeptidase_P"/>
</dbReference>
<dbReference type="Pfam" id="PF01321">
    <property type="entry name" value="Creatinase_N"/>
    <property type="match status" value="1"/>
</dbReference>
<evidence type="ECO:0000259" key="7">
    <source>
        <dbReference type="Pfam" id="PF16188"/>
    </source>
</evidence>
<dbReference type="InterPro" id="IPR000994">
    <property type="entry name" value="Pept_M24"/>
</dbReference>
<evidence type="ECO:0000256" key="3">
    <source>
        <dbReference type="ARBA" id="ARBA00022801"/>
    </source>
</evidence>
<keyword evidence="4" id="KW-0464">Manganese</keyword>
<organism evidence="8 9">
    <name type="scientific">Halomonas hydrothermalis</name>
    <dbReference type="NCBI Taxonomy" id="115561"/>
    <lineage>
        <taxon>Bacteria</taxon>
        <taxon>Pseudomonadati</taxon>
        <taxon>Pseudomonadota</taxon>
        <taxon>Gammaproteobacteria</taxon>
        <taxon>Oceanospirillales</taxon>
        <taxon>Halomonadaceae</taxon>
        <taxon>Halomonas</taxon>
    </lineage>
</organism>
<evidence type="ECO:0000256" key="1">
    <source>
        <dbReference type="ARBA" id="ARBA00008766"/>
    </source>
</evidence>
<evidence type="ECO:0000313" key="9">
    <source>
        <dbReference type="Proteomes" id="UP000502259"/>
    </source>
</evidence>
<dbReference type="InterPro" id="IPR000587">
    <property type="entry name" value="Creatinase_N"/>
</dbReference>
<dbReference type="PANTHER" id="PTHR43763">
    <property type="entry name" value="XAA-PRO AMINOPEPTIDASE 1"/>
    <property type="match status" value="1"/>
</dbReference>
<dbReference type="GO" id="GO:0046872">
    <property type="term" value="F:metal ion binding"/>
    <property type="evidence" value="ECO:0007669"/>
    <property type="project" value="UniProtKB-KW"/>
</dbReference>
<dbReference type="AlphaFoldDB" id="A0A6F8TZ56"/>
<proteinExistence type="inferred from homology"/>
<gene>
    <name evidence="8" type="ORF">HHSLTHF2_03620</name>
</gene>
<dbReference type="InterPro" id="IPR029149">
    <property type="entry name" value="Creatin/AminoP/Spt16_N"/>
</dbReference>
<evidence type="ECO:0000259" key="5">
    <source>
        <dbReference type="Pfam" id="PF00557"/>
    </source>
</evidence>
<reference evidence="8 9" key="1">
    <citation type="submission" date="2020-03" db="EMBL/GenBank/DDBJ databases">
        <title>Complete Genome Sequence of Halomonas hydrothermalis Strain Slthf2, Halophilic Bacterium Isolated from Deep-Sea Hydrothermal-Vent Environments.</title>
        <authorList>
            <person name="Takeyama N."/>
            <person name="Huang M."/>
            <person name="Sato K."/>
            <person name="Galipon J."/>
            <person name="Arakawa K."/>
        </authorList>
    </citation>
    <scope>NUCLEOTIDE SEQUENCE [LARGE SCALE GENOMIC DNA]</scope>
    <source>
        <strain evidence="8 9">Slthf2</strain>
    </source>
</reference>
<dbReference type="SUPFAM" id="SSF53092">
    <property type="entry name" value="Creatinase/prolidase N-terminal domain"/>
    <property type="match status" value="2"/>
</dbReference>
<keyword evidence="2" id="KW-0479">Metal-binding</keyword>
<dbReference type="RefSeq" id="WP_172419711.1">
    <property type="nucleotide sequence ID" value="NZ_AP022843.1"/>
</dbReference>
<sequence>MTKASLTTPSSRLTAFRQVLDEHQIDAWWIASSDPHCSEYLPDHWNAREWLSGFDGSVGTLVITQDSAGLWVDSRYWDQAERQLAGSGIKLMKLTPGNLGAAMTWLAESLSPGQTVGLDPHVTPWSIARHLQEVLDDKGISIRAEKDLLDDVWCTRPALPCSRLYTHERRYLDETPADRLARIRGEMTAQQADFHLISSLDDIAWITQLRGSDVAYNPLFLSHLLIDHQQATLFTRLDRVDEEQRDFLRQNGIHVTDYGEWLSGVMSLSSGKRALMDPNKVSLATRQAVPENIHVVEGHQPSSLLKGQKSGQDIHHIRTVMQQDGVALCQAFSWLEDQLQHGKTVTEWDVDQALVSARSTYNDFISRSFGTMCGFNANSAQPHYQPSETSHALIEGNGLLLIDSGAHYQGGTTDITRMIAIGQPTAEQRRDVTLVLKGVIALTRAKFPRGLPSPFLDPLARAPLWAEGRNYGHGTGHGVGYFLNVHEGPQSIAWYTPPTPSTAMQPGMVTSIEPGHYRPGEWGARLENLVATHVCESDSGESFLEFETLTLCPIDTRCLSLDLLDDSEISWLNRYHSEVRERLSSSVNGKARDWLLERTVAINTR</sequence>
<dbReference type="EMBL" id="AP022843">
    <property type="protein sequence ID" value="BCB06472.1"/>
    <property type="molecule type" value="Genomic_DNA"/>
</dbReference>
<dbReference type="Pfam" id="PF16188">
    <property type="entry name" value="Peptidase_M24_C"/>
    <property type="match status" value="1"/>
</dbReference>
<dbReference type="CDD" id="cd01085">
    <property type="entry name" value="APP"/>
    <property type="match status" value="1"/>
</dbReference>
<dbReference type="GO" id="GO:0070006">
    <property type="term" value="F:metalloaminopeptidase activity"/>
    <property type="evidence" value="ECO:0007669"/>
    <property type="project" value="InterPro"/>
</dbReference>
<keyword evidence="8" id="KW-0645">Protease</keyword>
<keyword evidence="3" id="KW-0378">Hydrolase</keyword>
<keyword evidence="9" id="KW-1185">Reference proteome</keyword>
<evidence type="ECO:0000256" key="4">
    <source>
        <dbReference type="ARBA" id="ARBA00023211"/>
    </source>
</evidence>
<comment type="similarity">
    <text evidence="1">Belongs to the peptidase M24B family.</text>
</comment>
<feature type="domain" description="Peptidase M24 C-terminal" evidence="7">
    <location>
        <begin position="543"/>
        <end position="601"/>
    </location>
</feature>
<dbReference type="PANTHER" id="PTHR43763:SF6">
    <property type="entry name" value="XAA-PRO AMINOPEPTIDASE 1"/>
    <property type="match status" value="1"/>
</dbReference>
<evidence type="ECO:0000256" key="2">
    <source>
        <dbReference type="ARBA" id="ARBA00022723"/>
    </source>
</evidence>
<dbReference type="InterPro" id="IPR036005">
    <property type="entry name" value="Creatinase/aminopeptidase-like"/>
</dbReference>
<dbReference type="Pfam" id="PF00557">
    <property type="entry name" value="Peptidase_M24"/>
    <property type="match status" value="1"/>
</dbReference>
<dbReference type="Gene3D" id="3.40.350.10">
    <property type="entry name" value="Creatinase/prolidase N-terminal domain"/>
    <property type="match status" value="2"/>
</dbReference>